<protein>
    <submittedName>
        <fullName evidence="5">EAL domain-containing protein</fullName>
    </submittedName>
</protein>
<keyword evidence="2" id="KW-0472">Membrane</keyword>
<dbReference type="PROSITE" id="PS50883">
    <property type="entry name" value="EAL"/>
    <property type="match status" value="1"/>
</dbReference>
<dbReference type="Proteomes" id="UP000291613">
    <property type="component" value="Unassembled WGS sequence"/>
</dbReference>
<dbReference type="PANTHER" id="PTHR44757">
    <property type="entry name" value="DIGUANYLATE CYCLASE DGCP"/>
    <property type="match status" value="1"/>
</dbReference>
<sequence>MRPVRARPILPPTATILGLMAIILLSTFMLCYTWQEFVDRQLSAALGWVYENLSDRLQLALTSTAFAGASLFIPTVVLLTMFRRLSAAEAETSTLSRRDSLTGLANRRGFSEALQCLCGDPGAHFALVLVDVDNFKPVNDQHGHGAGDVLLCTVAERLSALTPAKGLAARLGGDEFAVLVPDCEDARAASQLAEKMARSLAAPASLHDICIATSASLGVAMRTSASQQAEAILRFADIALYRAKNEERGGFRLFEQRMEDEIEEQRALDLEIRTSIAAGSFVPYFQPLVELNGGRIVGFEILARWRHPRRGLLLPVEFIPAAERLGCVTNLTLGVLRQACEQVKSWTAKPRLAVNISPGELHDRTLALKLMAVLSQTGFPPNRLEVEITEGAVIIDNLARDFVDQLRSVGISVALDDFGTGYSSLSKLQELRFDKIKIDRSFIRRAEHSSESRKLIRMIVALGKTLNVATTAEGVESPEMARLLARKGCTYGQGYHFGKPMPVSEAETLFNASVTPFGMSASERAAGRKTTGHREIGEPENDSSSPPSSLAVAISALQGAGYTVNVCSNPGRIAVDGAELAVDEILAFAAEKTGLPPQAASVA</sequence>
<evidence type="ECO:0000313" key="6">
    <source>
        <dbReference type="Proteomes" id="UP000291613"/>
    </source>
</evidence>
<dbReference type="AlphaFoldDB" id="A0A4Q9GHZ9"/>
<organism evidence="5 6">
    <name type="scientific">Hansschlegelia quercus</name>
    <dbReference type="NCBI Taxonomy" id="2528245"/>
    <lineage>
        <taxon>Bacteria</taxon>
        <taxon>Pseudomonadati</taxon>
        <taxon>Pseudomonadota</taxon>
        <taxon>Alphaproteobacteria</taxon>
        <taxon>Hyphomicrobiales</taxon>
        <taxon>Methylopilaceae</taxon>
        <taxon>Hansschlegelia</taxon>
    </lineage>
</organism>
<feature type="domain" description="GGDEF" evidence="4">
    <location>
        <begin position="123"/>
        <end position="256"/>
    </location>
</feature>
<evidence type="ECO:0000313" key="5">
    <source>
        <dbReference type="EMBL" id="TBN53702.1"/>
    </source>
</evidence>
<evidence type="ECO:0000259" key="4">
    <source>
        <dbReference type="PROSITE" id="PS50887"/>
    </source>
</evidence>
<dbReference type="Pfam" id="PF00563">
    <property type="entry name" value="EAL"/>
    <property type="match status" value="1"/>
</dbReference>
<dbReference type="InterPro" id="IPR029787">
    <property type="entry name" value="Nucleotide_cyclase"/>
</dbReference>
<dbReference type="EMBL" id="SIUB01000003">
    <property type="protein sequence ID" value="TBN53702.1"/>
    <property type="molecule type" value="Genomic_DNA"/>
</dbReference>
<dbReference type="SUPFAM" id="SSF141868">
    <property type="entry name" value="EAL domain-like"/>
    <property type="match status" value="1"/>
</dbReference>
<keyword evidence="6" id="KW-1185">Reference proteome</keyword>
<evidence type="ECO:0000256" key="2">
    <source>
        <dbReference type="SAM" id="Phobius"/>
    </source>
</evidence>
<dbReference type="Gene3D" id="3.30.70.270">
    <property type="match status" value="1"/>
</dbReference>
<dbReference type="PROSITE" id="PS50887">
    <property type="entry name" value="GGDEF"/>
    <property type="match status" value="1"/>
</dbReference>
<dbReference type="SMART" id="SM00052">
    <property type="entry name" value="EAL"/>
    <property type="match status" value="1"/>
</dbReference>
<dbReference type="SUPFAM" id="SSF55073">
    <property type="entry name" value="Nucleotide cyclase"/>
    <property type="match status" value="1"/>
</dbReference>
<proteinExistence type="predicted"/>
<dbReference type="CDD" id="cd01949">
    <property type="entry name" value="GGDEF"/>
    <property type="match status" value="1"/>
</dbReference>
<evidence type="ECO:0000259" key="3">
    <source>
        <dbReference type="PROSITE" id="PS50883"/>
    </source>
</evidence>
<reference evidence="5 6" key="1">
    <citation type="submission" date="2019-02" db="EMBL/GenBank/DDBJ databases">
        <title>Hansschlegelia quercus sp. nov., a novel methylotrophic bacterium from buds of oak (Quercus robur L.).</title>
        <authorList>
            <person name="Agafonova N.V."/>
            <person name="Kaparullina E.N."/>
            <person name="Grouzdev D.S."/>
            <person name="Doronina N.V."/>
        </authorList>
    </citation>
    <scope>NUCLEOTIDE SEQUENCE [LARGE SCALE GENOMIC DNA]</scope>
    <source>
        <strain evidence="5 6">Dub</strain>
    </source>
</reference>
<evidence type="ECO:0000256" key="1">
    <source>
        <dbReference type="SAM" id="MobiDB-lite"/>
    </source>
</evidence>
<keyword evidence="2" id="KW-1133">Transmembrane helix</keyword>
<dbReference type="NCBIfam" id="TIGR00254">
    <property type="entry name" value="GGDEF"/>
    <property type="match status" value="1"/>
</dbReference>
<dbReference type="Gene3D" id="3.20.20.450">
    <property type="entry name" value="EAL domain"/>
    <property type="match status" value="1"/>
</dbReference>
<feature type="domain" description="EAL" evidence="3">
    <location>
        <begin position="265"/>
        <end position="514"/>
    </location>
</feature>
<dbReference type="SMART" id="SM00267">
    <property type="entry name" value="GGDEF"/>
    <property type="match status" value="1"/>
</dbReference>
<dbReference type="InterPro" id="IPR001633">
    <property type="entry name" value="EAL_dom"/>
</dbReference>
<dbReference type="InterPro" id="IPR052155">
    <property type="entry name" value="Biofilm_reg_signaling"/>
</dbReference>
<feature type="transmembrane region" description="Helical" evidence="2">
    <location>
        <begin position="57"/>
        <end position="79"/>
    </location>
</feature>
<gene>
    <name evidence="5" type="ORF">EYR15_07815</name>
</gene>
<feature type="transmembrane region" description="Helical" evidence="2">
    <location>
        <begin position="12"/>
        <end position="35"/>
    </location>
</feature>
<dbReference type="Pfam" id="PF00990">
    <property type="entry name" value="GGDEF"/>
    <property type="match status" value="1"/>
</dbReference>
<dbReference type="CDD" id="cd01948">
    <property type="entry name" value="EAL"/>
    <property type="match status" value="1"/>
</dbReference>
<dbReference type="InterPro" id="IPR043128">
    <property type="entry name" value="Rev_trsase/Diguanyl_cyclase"/>
</dbReference>
<dbReference type="InterPro" id="IPR035919">
    <property type="entry name" value="EAL_sf"/>
</dbReference>
<keyword evidence="2" id="KW-0812">Transmembrane</keyword>
<dbReference type="InterPro" id="IPR000160">
    <property type="entry name" value="GGDEF_dom"/>
</dbReference>
<feature type="region of interest" description="Disordered" evidence="1">
    <location>
        <begin position="523"/>
        <end position="549"/>
    </location>
</feature>
<accession>A0A4Q9GHZ9</accession>
<dbReference type="PANTHER" id="PTHR44757:SF2">
    <property type="entry name" value="BIOFILM ARCHITECTURE MAINTENANCE PROTEIN MBAA"/>
    <property type="match status" value="1"/>
</dbReference>
<comment type="caution">
    <text evidence="5">The sequence shown here is derived from an EMBL/GenBank/DDBJ whole genome shotgun (WGS) entry which is preliminary data.</text>
</comment>
<name>A0A4Q9GHZ9_9HYPH</name>
<dbReference type="OrthoDB" id="9814202at2"/>